<reference evidence="7" key="1">
    <citation type="submission" date="2022-12" db="EMBL/GenBank/DDBJ databases">
        <title>Jiella pelagia sp. nov., isolated from phosphonate enriched culture of Northwest Pacific surface seawater.</title>
        <authorList>
            <person name="Shin D.Y."/>
            <person name="Hwang C.Y."/>
        </authorList>
    </citation>
    <scope>NUCLEOTIDE SEQUENCE</scope>
    <source>
        <strain evidence="7">HL-NP1</strain>
        <plasmid evidence="7">unnamed1</plasmid>
    </source>
</reference>
<organism evidence="7 8">
    <name type="scientific">Jiella pelagia</name>
    <dbReference type="NCBI Taxonomy" id="2986949"/>
    <lineage>
        <taxon>Bacteria</taxon>
        <taxon>Pseudomonadati</taxon>
        <taxon>Pseudomonadota</taxon>
        <taxon>Alphaproteobacteria</taxon>
        <taxon>Hyphomicrobiales</taxon>
        <taxon>Aurantimonadaceae</taxon>
        <taxon>Jiella</taxon>
    </lineage>
</organism>
<dbReference type="GO" id="GO:0004386">
    <property type="term" value="F:helicase activity"/>
    <property type="evidence" value="ECO:0007669"/>
    <property type="project" value="UniProtKB-KW"/>
</dbReference>
<dbReference type="InterPro" id="IPR014001">
    <property type="entry name" value="Helicase_ATP-bd"/>
</dbReference>
<protein>
    <submittedName>
        <fullName evidence="7">DEAD/DEAH box helicase</fullName>
    </submittedName>
</protein>
<evidence type="ECO:0000256" key="4">
    <source>
        <dbReference type="ARBA" id="ARBA00023125"/>
    </source>
</evidence>
<dbReference type="InterPro" id="IPR027417">
    <property type="entry name" value="P-loop_NTPase"/>
</dbReference>
<dbReference type="PANTHER" id="PTHR47964">
    <property type="entry name" value="ATP-DEPENDENT DNA HELICASE HOMOLOG RECG, CHLOROPLASTIC"/>
    <property type="match status" value="1"/>
</dbReference>
<geneLocation type="plasmid" evidence="7 8">
    <name>unnamed1</name>
</geneLocation>
<evidence type="ECO:0000259" key="6">
    <source>
        <dbReference type="PROSITE" id="PS51192"/>
    </source>
</evidence>
<dbReference type="SUPFAM" id="SSF141259">
    <property type="entry name" value="CarD-like"/>
    <property type="match status" value="1"/>
</dbReference>
<dbReference type="RefSeq" id="WP_268879192.1">
    <property type="nucleotide sequence ID" value="NZ_CP114028.1"/>
</dbReference>
<keyword evidence="3 7" id="KW-0547">Nucleotide-binding</keyword>
<keyword evidence="3 7" id="KW-0347">Helicase</keyword>
<dbReference type="SMART" id="SM01058">
    <property type="entry name" value="CarD_TRCF"/>
    <property type="match status" value="1"/>
</dbReference>
<feature type="domain" description="Helicase ATP-binding" evidence="6">
    <location>
        <begin position="190"/>
        <end position="313"/>
    </location>
</feature>
<dbReference type="Pfam" id="PF02559">
    <property type="entry name" value="CarD_TRCF_RID"/>
    <property type="match status" value="1"/>
</dbReference>
<gene>
    <name evidence="7" type="ORF">OH818_00880</name>
</gene>
<evidence type="ECO:0000256" key="3">
    <source>
        <dbReference type="ARBA" id="ARBA00022806"/>
    </source>
</evidence>
<evidence type="ECO:0000256" key="5">
    <source>
        <dbReference type="ARBA" id="ARBA00023204"/>
    </source>
</evidence>
<dbReference type="Proteomes" id="UP001164020">
    <property type="component" value="Plasmid unnamed1"/>
</dbReference>
<accession>A0ABY7BTZ5</accession>
<dbReference type="Pfam" id="PF00270">
    <property type="entry name" value="DEAD"/>
    <property type="match status" value="1"/>
</dbReference>
<dbReference type="PANTHER" id="PTHR47964:SF1">
    <property type="entry name" value="ATP-DEPENDENT DNA HELICASE HOMOLOG RECG, CHLOROPLASTIC"/>
    <property type="match status" value="1"/>
</dbReference>
<evidence type="ECO:0000256" key="1">
    <source>
        <dbReference type="ARBA" id="ARBA00022763"/>
    </source>
</evidence>
<dbReference type="InterPro" id="IPR003711">
    <property type="entry name" value="CarD-like/TRCF_RID"/>
</dbReference>
<dbReference type="PROSITE" id="PS51192">
    <property type="entry name" value="HELICASE_ATP_BIND_1"/>
    <property type="match status" value="1"/>
</dbReference>
<dbReference type="InterPro" id="IPR036101">
    <property type="entry name" value="CarD-like/TRCF_RID_sf"/>
</dbReference>
<keyword evidence="8" id="KW-1185">Reference proteome</keyword>
<name>A0ABY7BTZ5_9HYPH</name>
<keyword evidence="4" id="KW-0238">DNA-binding</keyword>
<sequence length="313" mass="33323">MLAFEAAIGEGFVAPESGITVVSLRDIEGRAASSVSKGPAAGFALPSDVFFTGDKVVHIDHGVAVLDGLASIDTEEAGGASGEALVLRFGKDETLLVPLSDIGAVWRYGGPSSEVTLDTLKGQSWAKRRNAVFEAIASTAEGMVRRLKEKAAAKAAVLRPDRVSFERFCARFAYELTPDQSRATGQVLADLASGRPMDRLVCGDVGYGKTEVALRAAAAAVFSGKQVAVIAPTTVLAQQHYREFVKRFAPQDVAVVRLSRLVEQDEAEAAKEALKSGEAKIVVGTHAILSQEPLLQGPRARRHRRGTALREWA</sequence>
<dbReference type="Gene3D" id="3.40.50.300">
    <property type="entry name" value="P-loop containing nucleotide triphosphate hydrolases"/>
    <property type="match status" value="1"/>
</dbReference>
<dbReference type="InterPro" id="IPR011545">
    <property type="entry name" value="DEAD/DEAH_box_helicase_dom"/>
</dbReference>
<evidence type="ECO:0000313" key="8">
    <source>
        <dbReference type="Proteomes" id="UP001164020"/>
    </source>
</evidence>
<keyword evidence="5" id="KW-0234">DNA repair</keyword>
<dbReference type="InterPro" id="IPR047112">
    <property type="entry name" value="RecG/Mfd"/>
</dbReference>
<keyword evidence="7" id="KW-0614">Plasmid</keyword>
<dbReference type="SUPFAM" id="SSF52540">
    <property type="entry name" value="P-loop containing nucleoside triphosphate hydrolases"/>
    <property type="match status" value="1"/>
</dbReference>
<dbReference type="EMBL" id="CP114028">
    <property type="protein sequence ID" value="WAP66747.1"/>
    <property type="molecule type" value="Genomic_DNA"/>
</dbReference>
<dbReference type="SMART" id="SM00487">
    <property type="entry name" value="DEXDc"/>
    <property type="match status" value="1"/>
</dbReference>
<evidence type="ECO:0000256" key="2">
    <source>
        <dbReference type="ARBA" id="ARBA00022801"/>
    </source>
</evidence>
<dbReference type="Gene3D" id="2.40.10.170">
    <property type="match status" value="1"/>
</dbReference>
<proteinExistence type="predicted"/>
<evidence type="ECO:0000313" key="7">
    <source>
        <dbReference type="EMBL" id="WAP66747.1"/>
    </source>
</evidence>
<keyword evidence="1" id="KW-0227">DNA damage</keyword>
<keyword evidence="3 7" id="KW-0067">ATP-binding</keyword>
<keyword evidence="2" id="KW-0378">Hydrolase</keyword>